<evidence type="ECO:0008006" key="3">
    <source>
        <dbReference type="Google" id="ProtNLM"/>
    </source>
</evidence>
<protein>
    <recommendedName>
        <fullName evidence="3">Lipoprotein</fullName>
    </recommendedName>
</protein>
<reference evidence="1 2" key="1">
    <citation type="submission" date="2024-01" db="EMBL/GenBank/DDBJ databases">
        <title>Mariniflexile litorale sp. nov., isolated from the shallow sediments of the Sea of Japan.</title>
        <authorList>
            <person name="Romanenko L."/>
            <person name="Bystritskaya E."/>
            <person name="Isaeva M."/>
        </authorList>
    </citation>
    <scope>NUCLEOTIDE SEQUENCE [LARGE SCALE GENOMIC DNA]</scope>
    <source>
        <strain evidence="1 2">KCTC 32427</strain>
    </source>
</reference>
<organism evidence="1 2">
    <name type="scientific">Mariniflexile soesokkakense</name>
    <dbReference type="NCBI Taxonomy" id="1343160"/>
    <lineage>
        <taxon>Bacteria</taxon>
        <taxon>Pseudomonadati</taxon>
        <taxon>Bacteroidota</taxon>
        <taxon>Flavobacteriia</taxon>
        <taxon>Flavobacteriales</taxon>
        <taxon>Flavobacteriaceae</taxon>
        <taxon>Mariniflexile</taxon>
    </lineage>
</organism>
<dbReference type="Proteomes" id="UP001416393">
    <property type="component" value="Unassembled WGS sequence"/>
</dbReference>
<dbReference type="PROSITE" id="PS51257">
    <property type="entry name" value="PROKAR_LIPOPROTEIN"/>
    <property type="match status" value="1"/>
</dbReference>
<keyword evidence="2" id="KW-1185">Reference proteome</keyword>
<gene>
    <name evidence="1" type="ORF">VP395_00845</name>
</gene>
<accession>A0ABV0A9R5</accession>
<proteinExistence type="predicted"/>
<dbReference type="RefSeq" id="WP_346239805.1">
    <property type="nucleotide sequence ID" value="NZ_JAZHYP010000001.1"/>
</dbReference>
<evidence type="ECO:0000313" key="2">
    <source>
        <dbReference type="Proteomes" id="UP001416393"/>
    </source>
</evidence>
<comment type="caution">
    <text evidence="1">The sequence shown here is derived from an EMBL/GenBank/DDBJ whole genome shotgun (WGS) entry which is preliminary data.</text>
</comment>
<evidence type="ECO:0000313" key="1">
    <source>
        <dbReference type="EMBL" id="MEN3322260.1"/>
    </source>
</evidence>
<dbReference type="EMBL" id="JAZHYP010000001">
    <property type="protein sequence ID" value="MEN3322260.1"/>
    <property type="molecule type" value="Genomic_DNA"/>
</dbReference>
<name>A0ABV0A9R5_9FLAO</name>
<sequence>MRNLYLTIILLSFISCDAQSKKTLSEYSCECINKISTKLSQENLISEIQKCVNEGYKIHKDEVQEITKEFNEKNPNSDITSTQNNIRKVLINKLVKECPKYSEITSDLISQQRSISKNIIKTISDEICVEINKLEETKLSDEIVDPIFIKVAMKYGREINNEYNLSDREQMRKYSYDLSYKLMADCEKYRVFGVQKRK</sequence>